<keyword evidence="8" id="KW-1185">Reference proteome</keyword>
<evidence type="ECO:0000256" key="1">
    <source>
        <dbReference type="ARBA" id="ARBA00004604"/>
    </source>
</evidence>
<name>A0AAD9FXJ6_PAPLA</name>
<keyword evidence="3" id="KW-0539">Nucleus</keyword>
<dbReference type="GO" id="GO:0005730">
    <property type="term" value="C:nucleolus"/>
    <property type="evidence" value="ECO:0007669"/>
    <property type="project" value="UniProtKB-SubCell"/>
</dbReference>
<dbReference type="InterPro" id="IPR000504">
    <property type="entry name" value="RRM_dom"/>
</dbReference>
<dbReference type="InterPro" id="IPR034138">
    <property type="entry name" value="NOP8_RRM"/>
</dbReference>
<feature type="compositionally biased region" description="Acidic residues" evidence="5">
    <location>
        <begin position="492"/>
        <end position="501"/>
    </location>
</feature>
<comment type="caution">
    <text evidence="7">The sequence shown here is derived from an EMBL/GenBank/DDBJ whole genome shotgun (WGS) entry which is preliminary data.</text>
</comment>
<dbReference type="SMART" id="SM00360">
    <property type="entry name" value="RRM"/>
    <property type="match status" value="1"/>
</dbReference>
<dbReference type="EMBL" id="JAODAN010000001">
    <property type="protein sequence ID" value="KAK1927852.1"/>
    <property type="molecule type" value="Genomic_DNA"/>
</dbReference>
<evidence type="ECO:0000313" key="7">
    <source>
        <dbReference type="EMBL" id="KAK1927852.1"/>
    </source>
</evidence>
<feature type="region of interest" description="Disordered" evidence="5">
    <location>
        <begin position="706"/>
        <end position="728"/>
    </location>
</feature>
<reference evidence="7" key="1">
    <citation type="submission" date="2023-02" db="EMBL/GenBank/DDBJ databases">
        <title>Identification and recombinant expression of a fungal hydrolase from Papiliotrema laurentii that hydrolyzes apple cutin and clears colloidal polyester polyurethane.</title>
        <authorList>
            <consortium name="DOE Joint Genome Institute"/>
            <person name="Roman V.A."/>
            <person name="Bojanowski C."/>
            <person name="Crable B.R."/>
            <person name="Wagner D.N."/>
            <person name="Hung C.S."/>
            <person name="Nadeau L.J."/>
            <person name="Schratz L."/>
            <person name="Haridas S."/>
            <person name="Pangilinan J."/>
            <person name="Lipzen A."/>
            <person name="Na H."/>
            <person name="Yan M."/>
            <person name="Ng V."/>
            <person name="Grigoriev I.V."/>
            <person name="Spatafora J.W."/>
            <person name="Barlow D."/>
            <person name="Biffinger J."/>
            <person name="Kelley-Loughnane N."/>
            <person name="Varaljay V.A."/>
            <person name="Crookes-Goodson W.J."/>
        </authorList>
    </citation>
    <scope>NUCLEOTIDE SEQUENCE</scope>
    <source>
        <strain evidence="7">5307AH</strain>
    </source>
</reference>
<feature type="compositionally biased region" description="Basic residues" evidence="5">
    <location>
        <begin position="707"/>
        <end position="721"/>
    </location>
</feature>
<comment type="subcellular location">
    <subcellularLocation>
        <location evidence="1">Nucleus</location>
        <location evidence="1">Nucleolus</location>
    </subcellularLocation>
</comment>
<dbReference type="InterPro" id="IPR035979">
    <property type="entry name" value="RBD_domain_sf"/>
</dbReference>
<feature type="compositionally biased region" description="Low complexity" evidence="5">
    <location>
        <begin position="327"/>
        <end position="338"/>
    </location>
</feature>
<dbReference type="Gene3D" id="3.30.70.330">
    <property type="match status" value="1"/>
</dbReference>
<evidence type="ECO:0000256" key="5">
    <source>
        <dbReference type="SAM" id="MobiDB-lite"/>
    </source>
</evidence>
<evidence type="ECO:0000256" key="2">
    <source>
        <dbReference type="ARBA" id="ARBA00022884"/>
    </source>
</evidence>
<dbReference type="AlphaFoldDB" id="A0AAD9FXJ6"/>
<dbReference type="PROSITE" id="PS50102">
    <property type="entry name" value="RRM"/>
    <property type="match status" value="1"/>
</dbReference>
<dbReference type="PANTHER" id="PTHR48029">
    <property type="entry name" value="NUCLEOLAR PROTEIN 8"/>
    <property type="match status" value="1"/>
</dbReference>
<feature type="region of interest" description="Disordered" evidence="5">
    <location>
        <begin position="282"/>
        <end position="448"/>
    </location>
</feature>
<feature type="compositionally biased region" description="Low complexity" evidence="5">
    <location>
        <begin position="541"/>
        <end position="555"/>
    </location>
</feature>
<feature type="region of interest" description="Disordered" evidence="5">
    <location>
        <begin position="93"/>
        <end position="115"/>
    </location>
</feature>
<feature type="domain" description="RRM" evidence="6">
    <location>
        <begin position="8"/>
        <end position="87"/>
    </location>
</feature>
<feature type="compositionally biased region" description="Basic and acidic residues" evidence="5">
    <location>
        <begin position="93"/>
        <end position="108"/>
    </location>
</feature>
<proteinExistence type="predicted"/>
<feature type="compositionally biased region" description="Acidic residues" evidence="5">
    <location>
        <begin position="514"/>
        <end position="540"/>
    </location>
</feature>
<feature type="compositionally biased region" description="Basic and acidic residues" evidence="5">
    <location>
        <begin position="341"/>
        <end position="353"/>
    </location>
</feature>
<keyword evidence="2 4" id="KW-0694">RNA-binding</keyword>
<dbReference type="Proteomes" id="UP001182556">
    <property type="component" value="Unassembled WGS sequence"/>
</dbReference>
<feature type="region of interest" description="Disordered" evidence="5">
    <location>
        <begin position="485"/>
        <end position="593"/>
    </location>
</feature>
<feature type="compositionally biased region" description="Basic and acidic residues" evidence="5">
    <location>
        <begin position="559"/>
        <end position="568"/>
    </location>
</feature>
<feature type="compositionally biased region" description="Acidic residues" evidence="5">
    <location>
        <begin position="354"/>
        <end position="382"/>
    </location>
</feature>
<feature type="compositionally biased region" description="Basic and acidic residues" evidence="5">
    <location>
        <begin position="291"/>
        <end position="300"/>
    </location>
</feature>
<dbReference type="GO" id="GO:0003723">
    <property type="term" value="F:RNA binding"/>
    <property type="evidence" value="ECO:0007669"/>
    <property type="project" value="UniProtKB-UniRule"/>
</dbReference>
<accession>A0AAD9FXJ6</accession>
<dbReference type="InterPro" id="IPR012677">
    <property type="entry name" value="Nucleotide-bd_a/b_plait_sf"/>
</dbReference>
<evidence type="ECO:0000256" key="3">
    <source>
        <dbReference type="ARBA" id="ARBA00023242"/>
    </source>
</evidence>
<evidence type="ECO:0000313" key="8">
    <source>
        <dbReference type="Proteomes" id="UP001182556"/>
    </source>
</evidence>
<dbReference type="CDD" id="cd12226">
    <property type="entry name" value="RRM_NOL8"/>
    <property type="match status" value="1"/>
</dbReference>
<gene>
    <name evidence="7" type="ORF">DB88DRAFT_479522</name>
</gene>
<evidence type="ECO:0000259" key="6">
    <source>
        <dbReference type="PROSITE" id="PS50102"/>
    </source>
</evidence>
<organism evidence="7 8">
    <name type="scientific">Papiliotrema laurentii</name>
    <name type="common">Cryptococcus laurentii</name>
    <dbReference type="NCBI Taxonomy" id="5418"/>
    <lineage>
        <taxon>Eukaryota</taxon>
        <taxon>Fungi</taxon>
        <taxon>Dikarya</taxon>
        <taxon>Basidiomycota</taxon>
        <taxon>Agaricomycotina</taxon>
        <taxon>Tremellomycetes</taxon>
        <taxon>Tremellales</taxon>
        <taxon>Rhynchogastremaceae</taxon>
        <taxon>Papiliotrema</taxon>
    </lineage>
</organism>
<evidence type="ECO:0000256" key="4">
    <source>
        <dbReference type="PROSITE-ProRule" id="PRU00176"/>
    </source>
</evidence>
<protein>
    <recommendedName>
        <fullName evidence="6">RRM domain-containing protein</fullName>
    </recommendedName>
</protein>
<dbReference type="PANTHER" id="PTHR48029:SF1">
    <property type="entry name" value="NUCLEOLAR PROTEIN 8"/>
    <property type="match status" value="1"/>
</dbReference>
<dbReference type="SUPFAM" id="SSF54928">
    <property type="entry name" value="RNA-binding domain, RBD"/>
    <property type="match status" value="1"/>
</dbReference>
<sequence length="728" mass="79644">MSGETVTKRLHVGGITPNITTQHLKDRFASFGKVQTVDELAPDGLGQIRPFTFLTIEITPPQLRKCLNIMSGSMWRGTQLRIAEAKPLWSDRLEQERNPSKEVRELRERKRKRRQRTVDYAAGIGKEAQDMRMVTVENYTKKKFWTLDPPNHLIRPVAMRPSHPLPALPTTSVAGPSKRLPPSRARRRVINPLLWRPTHLAGQAEFGGPQGEEPLEGVWEWHEEDEADEEEDEAVSNDDTYIVGQWRRVVEGKVVEEQVVKAKRRRLEEEAVDELVFADDAASDTSGSDLFGRHTGEAREASPLFGDRPVASTAQDEDVAEEEASRSRSSSPFFAARPAARRADSPMREKALEVGEDSALEQEDAGSEQTEDSADMTGDEATEQLKASSPLFPVKHVPAAEEEDSADESAPADRSTASPLFESRPLPVVPPSMSAPAQRPPTAVAVPDPLKRQVLAEMSRDLSLLDSILGGANAFGGDEPVVRAPFGGFRESDDEDEDVEECQGVLRLRGGAADMDEEMSDDDEESDEESDSDSDSDSDSSESSSSSSSGSSGTDSGEEEHNAAKPKEQSSAAAQPLKSMFAASAPTSGGFSLLASLDPELELDELDVPLAPSIRPSTAEDLLPLEPLQPGSSVAGLFDPDPSIPLFFPTASSFGLGGEDGGKKGRDGYAEATQADGWRGFWRGEDETEEQMKAAWQSSKVVLTKEWKKRHREAKKHRRRRGGVDEVE</sequence>